<dbReference type="AlphaFoldDB" id="A0A6L5HYY4"/>
<feature type="domain" description="HeH/LEM" evidence="1">
    <location>
        <begin position="114"/>
        <end position="146"/>
    </location>
</feature>
<protein>
    <recommendedName>
        <fullName evidence="1">HeH/LEM domain-containing protein</fullName>
    </recommendedName>
</protein>
<organism evidence="2 3">
    <name type="scientific">Pseudomonas helleri</name>
    <dbReference type="NCBI Taxonomy" id="1608996"/>
    <lineage>
        <taxon>Bacteria</taxon>
        <taxon>Pseudomonadati</taxon>
        <taxon>Pseudomonadota</taxon>
        <taxon>Gammaproteobacteria</taxon>
        <taxon>Pseudomonadales</taxon>
        <taxon>Pseudomonadaceae</taxon>
        <taxon>Pseudomonas</taxon>
    </lineage>
</organism>
<gene>
    <name evidence="2" type="ORF">GHO27_23375</name>
</gene>
<dbReference type="Gene3D" id="1.10.720.30">
    <property type="entry name" value="SAP domain"/>
    <property type="match status" value="1"/>
</dbReference>
<name>A0A6L5HYY4_9PSED</name>
<dbReference type="RefSeq" id="WP_153375420.1">
    <property type="nucleotide sequence ID" value="NZ_WIVU01000068.1"/>
</dbReference>
<dbReference type="EMBL" id="WIVU01000068">
    <property type="protein sequence ID" value="MQU08606.1"/>
    <property type="molecule type" value="Genomic_DNA"/>
</dbReference>
<dbReference type="InterPro" id="IPR036361">
    <property type="entry name" value="SAP_dom_sf"/>
</dbReference>
<dbReference type="CDD" id="cd12935">
    <property type="entry name" value="LEM_like"/>
    <property type="match status" value="1"/>
</dbReference>
<proteinExistence type="predicted"/>
<comment type="caution">
    <text evidence="2">The sequence shown here is derived from an EMBL/GenBank/DDBJ whole genome shotgun (WGS) entry which is preliminary data.</text>
</comment>
<evidence type="ECO:0000313" key="2">
    <source>
        <dbReference type="EMBL" id="MQU08606.1"/>
    </source>
</evidence>
<accession>A0A6L5HYY4</accession>
<evidence type="ECO:0000313" key="3">
    <source>
        <dbReference type="Proteomes" id="UP000478064"/>
    </source>
</evidence>
<dbReference type="Pfam" id="PF12949">
    <property type="entry name" value="HeH"/>
    <property type="match status" value="1"/>
</dbReference>
<sequence>MKVIYTDKPGAERGVCYRLPSEFFGVISAATDVFVQSGCPNIIEAYQRAGIKVVGADANGLRLDGPTVADFVAAGYQASTYPPAGYASRSSAEEIEAAIAAQKENANGAPETDPMKMKVDDLKAWLTKKGVAFDASAKKEDLQALIPKD</sequence>
<dbReference type="InterPro" id="IPR025856">
    <property type="entry name" value="HeH/LEM_domain"/>
</dbReference>
<reference evidence="2 3" key="1">
    <citation type="submission" date="2019-10" db="EMBL/GenBank/DDBJ databases">
        <title>Evaluation of single-gene subtyping targets for Pseudomonas.</title>
        <authorList>
            <person name="Reichler S.J."/>
            <person name="Orsi R.H."/>
            <person name="Wiedmann M."/>
            <person name="Martin N.H."/>
            <person name="Murphy S.I."/>
        </authorList>
    </citation>
    <scope>NUCLEOTIDE SEQUENCE [LARGE SCALE GENOMIC DNA]</scope>
    <source>
        <strain evidence="2 3">FSL R10-1637</strain>
    </source>
</reference>
<evidence type="ECO:0000259" key="1">
    <source>
        <dbReference type="Pfam" id="PF12949"/>
    </source>
</evidence>
<dbReference type="Proteomes" id="UP000478064">
    <property type="component" value="Unassembled WGS sequence"/>
</dbReference>